<evidence type="ECO:0000313" key="1">
    <source>
        <dbReference type="EMBL" id="KNE88789.1"/>
    </source>
</evidence>
<reference evidence="2" key="1">
    <citation type="submission" date="2014-03" db="EMBL/GenBank/DDBJ databases">
        <title>The Genome Sequence of Puccinia striiformis f. sp. tritici PST-78.</title>
        <authorList>
            <consortium name="The Broad Institute Genome Sequencing Platform"/>
            <person name="Cuomo C."/>
            <person name="Hulbert S."/>
            <person name="Chen X."/>
            <person name="Walker B."/>
            <person name="Young S.K."/>
            <person name="Zeng Q."/>
            <person name="Gargeya S."/>
            <person name="Fitzgerald M."/>
            <person name="Haas B."/>
            <person name="Abouelleil A."/>
            <person name="Alvarado L."/>
            <person name="Arachchi H.M."/>
            <person name="Berlin A.M."/>
            <person name="Chapman S.B."/>
            <person name="Goldberg J."/>
            <person name="Griggs A."/>
            <person name="Gujja S."/>
            <person name="Hansen M."/>
            <person name="Howarth C."/>
            <person name="Imamovic A."/>
            <person name="Larimer J."/>
            <person name="McCowan C."/>
            <person name="Montmayeur A."/>
            <person name="Murphy C."/>
            <person name="Neiman D."/>
            <person name="Pearson M."/>
            <person name="Priest M."/>
            <person name="Roberts A."/>
            <person name="Saif S."/>
            <person name="Shea T."/>
            <person name="Sisk P."/>
            <person name="Sykes S."/>
            <person name="Wortman J."/>
            <person name="Nusbaum C."/>
            <person name="Birren B."/>
        </authorList>
    </citation>
    <scope>NUCLEOTIDE SEQUENCE [LARGE SCALE GENOMIC DNA]</scope>
    <source>
        <strain evidence="2">race PST-78</strain>
    </source>
</reference>
<accession>A0A0L0UPR7</accession>
<dbReference type="AlphaFoldDB" id="A0A0L0UPR7"/>
<gene>
    <name evidence="1" type="ORF">PSTG_17787</name>
</gene>
<protein>
    <submittedName>
        <fullName evidence="1">Uncharacterized protein</fullName>
    </submittedName>
</protein>
<organism evidence="1 2">
    <name type="scientific">Puccinia striiformis f. sp. tritici PST-78</name>
    <dbReference type="NCBI Taxonomy" id="1165861"/>
    <lineage>
        <taxon>Eukaryota</taxon>
        <taxon>Fungi</taxon>
        <taxon>Dikarya</taxon>
        <taxon>Basidiomycota</taxon>
        <taxon>Pucciniomycotina</taxon>
        <taxon>Pucciniomycetes</taxon>
        <taxon>Pucciniales</taxon>
        <taxon>Pucciniaceae</taxon>
        <taxon>Puccinia</taxon>
    </lineage>
</organism>
<dbReference type="EMBL" id="AJIL01000890">
    <property type="protein sequence ID" value="KNE88789.1"/>
    <property type="molecule type" value="Genomic_DNA"/>
</dbReference>
<sequence>MPDGSSVVDTRSTAISSGVWSKGKLTFPVSLRIAGRDSPGLLVGNSYTITGNFTGPNLCHEPHFTFLAGNTNLSTVDTNERQRIQVRGVGTIKKTQRFPIDNEHGDSLLEVIVHHREQRARGGFVRVRCLLGWSLGAVDPAVDLFVGSRIFYSGILDGFDKNSGKLIVEVMTATVNFAVNLIEDEDSSSGELPDADDF</sequence>
<comment type="caution">
    <text evidence="1">The sequence shown here is derived from an EMBL/GenBank/DDBJ whole genome shotgun (WGS) entry which is preliminary data.</text>
</comment>
<keyword evidence="2" id="KW-1185">Reference proteome</keyword>
<name>A0A0L0UPR7_9BASI</name>
<proteinExistence type="predicted"/>
<dbReference type="Proteomes" id="UP000054564">
    <property type="component" value="Unassembled WGS sequence"/>
</dbReference>
<evidence type="ECO:0000313" key="2">
    <source>
        <dbReference type="Proteomes" id="UP000054564"/>
    </source>
</evidence>